<dbReference type="EMBL" id="JBHSGI010000002">
    <property type="protein sequence ID" value="MFC4667481.1"/>
    <property type="molecule type" value="Genomic_DNA"/>
</dbReference>
<dbReference type="SUPFAM" id="SSF52540">
    <property type="entry name" value="P-loop containing nucleoside triphosphate hydrolases"/>
    <property type="match status" value="1"/>
</dbReference>
<name>A0ABV9KBX3_9RHOB</name>
<sequence>MSLANSIEPVVDRLQTALERQLFPTEWHQWGARLLDHLRKPVQVAIVGLPGSGKSSLINMMFPQVSVTALAGIPVVEIAHGPKARTSFELEDGQYLRRGGVPTPQDVPAGAVRARIELPHEDLLRQNYIEVSLNAGFGHQVSMVNWVAQWADVVLWCSEEFDSSEQKLWSGVPEEVKDHAFLVLTMADRQMMRGLLKERIAALGPLVEEEFLGLYPVATIQAITARTAGPQVNTALWRSSGGKELFDGVMRQVDNGRTADMDQAQMLLKKFAPQLESSFVKTYAEAANSGDLRGPSKPDQVVSKNDGEQVFDKAISLLQAQANDIVAGLAGSSGPKPTDVLQRCVATANQLAELFQAAGGTDGFTRSVQSDTQEGAEMMLLFQLEKNEDAAVDAVTLLLQLKKEIGEKTAADLGQ</sequence>
<keyword evidence="2" id="KW-1185">Reference proteome</keyword>
<organism evidence="1 2">
    <name type="scientific">Seohaeicola nanhaiensis</name>
    <dbReference type="NCBI Taxonomy" id="1387282"/>
    <lineage>
        <taxon>Bacteria</taxon>
        <taxon>Pseudomonadati</taxon>
        <taxon>Pseudomonadota</taxon>
        <taxon>Alphaproteobacteria</taxon>
        <taxon>Rhodobacterales</taxon>
        <taxon>Roseobacteraceae</taxon>
        <taxon>Seohaeicola</taxon>
    </lineage>
</organism>
<evidence type="ECO:0000313" key="1">
    <source>
        <dbReference type="EMBL" id="MFC4667481.1"/>
    </source>
</evidence>
<reference evidence="2" key="1">
    <citation type="journal article" date="2019" name="Int. J. Syst. Evol. Microbiol.">
        <title>The Global Catalogue of Microorganisms (GCM) 10K type strain sequencing project: providing services to taxonomists for standard genome sequencing and annotation.</title>
        <authorList>
            <consortium name="The Broad Institute Genomics Platform"/>
            <consortium name="The Broad Institute Genome Sequencing Center for Infectious Disease"/>
            <person name="Wu L."/>
            <person name="Ma J."/>
        </authorList>
    </citation>
    <scope>NUCLEOTIDE SEQUENCE [LARGE SCALE GENOMIC DNA]</scope>
    <source>
        <strain evidence="2">CGMCC 4.7283</strain>
    </source>
</reference>
<evidence type="ECO:0000313" key="2">
    <source>
        <dbReference type="Proteomes" id="UP001595973"/>
    </source>
</evidence>
<dbReference type="Gene3D" id="3.40.50.300">
    <property type="entry name" value="P-loop containing nucleotide triphosphate hydrolases"/>
    <property type="match status" value="1"/>
</dbReference>
<evidence type="ECO:0008006" key="3">
    <source>
        <dbReference type="Google" id="ProtNLM"/>
    </source>
</evidence>
<proteinExistence type="predicted"/>
<gene>
    <name evidence="1" type="ORF">ACFO5X_02840</name>
</gene>
<accession>A0ABV9KBX3</accession>
<dbReference type="Proteomes" id="UP001595973">
    <property type="component" value="Unassembled WGS sequence"/>
</dbReference>
<dbReference type="RefSeq" id="WP_380715688.1">
    <property type="nucleotide sequence ID" value="NZ_JBHSGI010000002.1"/>
</dbReference>
<comment type="caution">
    <text evidence="1">The sequence shown here is derived from an EMBL/GenBank/DDBJ whole genome shotgun (WGS) entry which is preliminary data.</text>
</comment>
<protein>
    <recommendedName>
        <fullName evidence="3">G domain-containing protein</fullName>
    </recommendedName>
</protein>
<dbReference type="InterPro" id="IPR027417">
    <property type="entry name" value="P-loop_NTPase"/>
</dbReference>